<dbReference type="Gene3D" id="3.40.50.1820">
    <property type="entry name" value="alpha/beta hydrolase"/>
    <property type="match status" value="1"/>
</dbReference>
<proteinExistence type="predicted"/>
<dbReference type="SUPFAM" id="SSF53474">
    <property type="entry name" value="alpha/beta-Hydrolases"/>
    <property type="match status" value="1"/>
</dbReference>
<dbReference type="GO" id="GO:0016787">
    <property type="term" value="F:hydrolase activity"/>
    <property type="evidence" value="ECO:0007669"/>
    <property type="project" value="UniProtKB-KW"/>
</dbReference>
<sequence length="250" mass="27450">MPVVRKVASFGLILWLLLAPQVRSDDYLVASADRCVILLHGLFRSSLSLKPMQWYLDHAGYTTVNLSYPSLLYPIPELAEMAVTQSLRTCHSRGAHQINFVTYSFGGILVRQYASVQPIQGMQRAGMLGPPDGGSHVAFYYSSFEFLQPIESDVLVQLGKGDESILLTLGPVAFELDVIASTIPDITLLPSFPDELSDGTVSLSEARVPGVKELLTMPVTHTVMILNPEVMRHSDEVERGMHLGLVIALL</sequence>
<dbReference type="AlphaFoldDB" id="A0AAP8MGR2"/>
<dbReference type="PANTHER" id="PTHR37946:SF1">
    <property type="entry name" value="SLL1969 PROTEIN"/>
    <property type="match status" value="1"/>
</dbReference>
<protein>
    <submittedName>
        <fullName evidence="1">Alpha/beta hydrolase</fullName>
    </submittedName>
</protein>
<dbReference type="RefSeq" id="WP_084200385.1">
    <property type="nucleotide sequence ID" value="NZ_BMYL01000001.1"/>
</dbReference>
<evidence type="ECO:0000313" key="1">
    <source>
        <dbReference type="EMBL" id="PLW87563.1"/>
    </source>
</evidence>
<keyword evidence="1" id="KW-0378">Hydrolase</keyword>
<organism evidence="1 2">
    <name type="scientific">Halioglobus japonicus</name>
    <dbReference type="NCBI Taxonomy" id="930805"/>
    <lineage>
        <taxon>Bacteria</taxon>
        <taxon>Pseudomonadati</taxon>
        <taxon>Pseudomonadota</taxon>
        <taxon>Gammaproteobacteria</taxon>
        <taxon>Cellvibrionales</taxon>
        <taxon>Halieaceae</taxon>
        <taxon>Halioglobus</taxon>
    </lineage>
</organism>
<gene>
    <name evidence="1" type="ORF">C0029_02980</name>
</gene>
<dbReference type="Proteomes" id="UP000235162">
    <property type="component" value="Unassembled WGS sequence"/>
</dbReference>
<reference evidence="1 2" key="1">
    <citation type="submission" date="2018-01" db="EMBL/GenBank/DDBJ databases">
        <title>The draft genome sequence of Halioglobus japonicus S1-36.</title>
        <authorList>
            <person name="Du Z.-J."/>
            <person name="Shi M.-J."/>
        </authorList>
    </citation>
    <scope>NUCLEOTIDE SEQUENCE [LARGE SCALE GENOMIC DNA]</scope>
    <source>
        <strain evidence="1 2">S1-36</strain>
    </source>
</reference>
<name>A0AAP8MGR2_9GAMM</name>
<accession>A0AAP8MGR2</accession>
<dbReference type="InterPro" id="IPR029058">
    <property type="entry name" value="AB_hydrolase_fold"/>
</dbReference>
<dbReference type="PANTHER" id="PTHR37946">
    <property type="entry name" value="SLL1969 PROTEIN"/>
    <property type="match status" value="1"/>
</dbReference>
<dbReference type="EMBL" id="PKUR01000001">
    <property type="protein sequence ID" value="PLW87563.1"/>
    <property type="molecule type" value="Genomic_DNA"/>
</dbReference>
<keyword evidence="2" id="KW-1185">Reference proteome</keyword>
<comment type="caution">
    <text evidence="1">The sequence shown here is derived from an EMBL/GenBank/DDBJ whole genome shotgun (WGS) entry which is preliminary data.</text>
</comment>
<evidence type="ECO:0000313" key="2">
    <source>
        <dbReference type="Proteomes" id="UP000235162"/>
    </source>
</evidence>